<proteinExistence type="predicted"/>
<dbReference type="Gene3D" id="3.40.50.450">
    <property type="match status" value="1"/>
</dbReference>
<dbReference type="Proteomes" id="UP000315522">
    <property type="component" value="Unassembled WGS sequence"/>
</dbReference>
<dbReference type="NCBIfam" id="TIGR00730">
    <property type="entry name" value="Rossman fold protein, TIGR00730 family"/>
    <property type="match status" value="1"/>
</dbReference>
<accession>A0A559M5W3</accession>
<dbReference type="FunFam" id="3.40.50.450:FF:000018">
    <property type="entry name" value="Lysine decarboxylase-like protein"/>
    <property type="match status" value="1"/>
</dbReference>
<dbReference type="Pfam" id="PF03641">
    <property type="entry name" value="Lysine_decarbox"/>
    <property type="match status" value="1"/>
</dbReference>
<dbReference type="InterPro" id="IPR005269">
    <property type="entry name" value="LOG"/>
</dbReference>
<comment type="caution">
    <text evidence="1">The sequence shown here is derived from an EMBL/GenBank/DDBJ whole genome shotgun (WGS) entry which is preliminary data.</text>
</comment>
<dbReference type="PANTHER" id="PTHR31223">
    <property type="entry name" value="LOG FAMILY PROTEIN YJL055W"/>
    <property type="match status" value="1"/>
</dbReference>
<dbReference type="SUPFAM" id="SSF102405">
    <property type="entry name" value="MCP/YpsA-like"/>
    <property type="match status" value="1"/>
</dbReference>
<dbReference type="AlphaFoldDB" id="A0A559M5W3"/>
<sequence>MASGGVSAIVKICVFCGSSPGKSPAHMEAARALAKVMARNNIQLVYGGGTVGLMGEVARTLVTLSGPQSVHGIIPAPLVQHERGPNSETEESDVPAYDVYGKTTVVKDMHQRKEMMAKEVIDAGAGSGFVALSGGYGTLEELMEVVTWNQLGIHERGVCVLNVEGYWDGLLRWVEGSVEAGFVGAGNRGIMGEAKSGEEAVEFLRAYKPSEGGLKLKWGNE</sequence>
<evidence type="ECO:0000313" key="2">
    <source>
        <dbReference type="Proteomes" id="UP000315522"/>
    </source>
</evidence>
<dbReference type="GO" id="GO:0016799">
    <property type="term" value="F:hydrolase activity, hydrolyzing N-glycosyl compounds"/>
    <property type="evidence" value="ECO:0007669"/>
    <property type="project" value="TreeGrafter"/>
</dbReference>
<dbReference type="GO" id="GO:0005829">
    <property type="term" value="C:cytosol"/>
    <property type="evidence" value="ECO:0007669"/>
    <property type="project" value="TreeGrafter"/>
</dbReference>
<dbReference type="InterPro" id="IPR031100">
    <property type="entry name" value="LOG_fam"/>
</dbReference>
<gene>
    <name evidence="1" type="primary">FCK1</name>
    <name evidence="1" type="ORF">LAWI1_G003693</name>
</gene>
<dbReference type="PANTHER" id="PTHR31223:SF70">
    <property type="entry name" value="LOG FAMILY PROTEIN YJL055W"/>
    <property type="match status" value="1"/>
</dbReference>
<dbReference type="GO" id="GO:0009691">
    <property type="term" value="P:cytokinin biosynthetic process"/>
    <property type="evidence" value="ECO:0007669"/>
    <property type="project" value="InterPro"/>
</dbReference>
<dbReference type="EMBL" id="QGML01001788">
    <property type="protein sequence ID" value="TVY88347.1"/>
    <property type="molecule type" value="Genomic_DNA"/>
</dbReference>
<protein>
    <submittedName>
        <fullName evidence="1">Bifunctional cytokinin biosynthesis protein</fullName>
    </submittedName>
</protein>
<reference evidence="1 2" key="1">
    <citation type="submission" date="2018-05" db="EMBL/GenBank/DDBJ databases">
        <title>Genome sequencing and assembly of the regulated plant pathogen Lachnellula willkommii and related sister species for the development of diagnostic species identification markers.</title>
        <authorList>
            <person name="Giroux E."/>
            <person name="Bilodeau G."/>
        </authorList>
    </citation>
    <scope>NUCLEOTIDE SEQUENCE [LARGE SCALE GENOMIC DNA]</scope>
    <source>
        <strain evidence="1 2">CBS 172.35</strain>
    </source>
</reference>
<evidence type="ECO:0000313" key="1">
    <source>
        <dbReference type="EMBL" id="TVY88347.1"/>
    </source>
</evidence>
<organism evidence="1 2">
    <name type="scientific">Lachnellula willkommii</name>
    <dbReference type="NCBI Taxonomy" id="215461"/>
    <lineage>
        <taxon>Eukaryota</taxon>
        <taxon>Fungi</taxon>
        <taxon>Dikarya</taxon>
        <taxon>Ascomycota</taxon>
        <taxon>Pezizomycotina</taxon>
        <taxon>Leotiomycetes</taxon>
        <taxon>Helotiales</taxon>
        <taxon>Lachnaceae</taxon>
        <taxon>Lachnellula</taxon>
    </lineage>
</organism>
<keyword evidence="2" id="KW-1185">Reference proteome</keyword>
<name>A0A559M5W3_9HELO</name>